<dbReference type="AlphaFoldDB" id="A0AA44U5D5"/>
<dbReference type="Proteomes" id="UP000223982">
    <property type="component" value="Unassembled WGS sequence"/>
</dbReference>
<dbReference type="EMBL" id="LKVB01000003">
    <property type="protein sequence ID" value="PHJ27851.1"/>
    <property type="molecule type" value="Genomic_DNA"/>
</dbReference>
<sequence length="202" mass="22399">MYVSRFGEDHYLVSDRRFVCDWLDMFGANVGSSGVSPSWQAVVGDLQVVMAETHDWEIAATTDAAHLGETMLVVASRQVQADSLYVLHPKTFKEKVIRCAGETGLAVSPEAHIFTRQGGECQVSFIAKGEGGTAYVNTLDGKSFMANHDRAFTIFASADIPKSQKNCLVLSSVKDHEWQTRELEDVSTVLEEARDELWAFLY</sequence>
<comment type="caution">
    <text evidence="1">The sequence shown here is derived from an EMBL/GenBank/DDBJ whole genome shotgun (WGS) entry which is preliminary data.</text>
</comment>
<organism evidence="1 2">
    <name type="scientific">Cutibacterium acnes</name>
    <name type="common">Propionibacterium acnes</name>
    <dbReference type="NCBI Taxonomy" id="1747"/>
    <lineage>
        <taxon>Bacteria</taxon>
        <taxon>Bacillati</taxon>
        <taxon>Actinomycetota</taxon>
        <taxon>Actinomycetes</taxon>
        <taxon>Propionibacteriales</taxon>
        <taxon>Propionibacteriaceae</taxon>
        <taxon>Cutibacterium</taxon>
    </lineage>
</organism>
<reference evidence="1 2" key="1">
    <citation type="submission" date="2017-02" db="EMBL/GenBank/DDBJ databases">
        <title>Prevalence of linear plasmids in Propionibacterium acnes isolates obtained from cancerous prostatic tissue.</title>
        <authorList>
            <person name="Davidsson S."/>
            <person name="Bruggemann H."/>
        </authorList>
    </citation>
    <scope>NUCLEOTIDE SEQUENCE [LARGE SCALE GENOMIC DNA]</scope>
    <source>
        <strain evidence="1 2">09-9</strain>
    </source>
</reference>
<evidence type="ECO:0000313" key="1">
    <source>
        <dbReference type="EMBL" id="PHJ27851.1"/>
    </source>
</evidence>
<name>A0AA44U5D5_CUTAC</name>
<gene>
    <name evidence="1" type="ORF">APS60_03445</name>
</gene>
<accession>A0AA44U5D5</accession>
<proteinExistence type="predicted"/>
<evidence type="ECO:0000313" key="2">
    <source>
        <dbReference type="Proteomes" id="UP000223982"/>
    </source>
</evidence>
<protein>
    <submittedName>
        <fullName evidence="1">Uncharacterized protein</fullName>
    </submittedName>
</protein>